<keyword evidence="2" id="KW-1185">Reference proteome</keyword>
<proteinExistence type="predicted"/>
<dbReference type="EMBL" id="REGN01001056">
    <property type="protein sequence ID" value="RNA37352.1"/>
    <property type="molecule type" value="Genomic_DNA"/>
</dbReference>
<evidence type="ECO:0000313" key="2">
    <source>
        <dbReference type="Proteomes" id="UP000276133"/>
    </source>
</evidence>
<organism evidence="1 2">
    <name type="scientific">Brachionus plicatilis</name>
    <name type="common">Marine rotifer</name>
    <name type="synonym">Brachionus muelleri</name>
    <dbReference type="NCBI Taxonomy" id="10195"/>
    <lineage>
        <taxon>Eukaryota</taxon>
        <taxon>Metazoa</taxon>
        <taxon>Spiralia</taxon>
        <taxon>Gnathifera</taxon>
        <taxon>Rotifera</taxon>
        <taxon>Eurotatoria</taxon>
        <taxon>Monogononta</taxon>
        <taxon>Pseudotrocha</taxon>
        <taxon>Ploima</taxon>
        <taxon>Brachionidae</taxon>
        <taxon>Brachionus</taxon>
    </lineage>
</organism>
<sequence length="71" mass="7920">MLGLENLPFDISFDDVSIPTISSFSSEEIKALSNETPFAFNSHKINQCCYMTTTSQCSFSCFTTTDPCYIV</sequence>
<evidence type="ECO:0000313" key="1">
    <source>
        <dbReference type="EMBL" id="RNA37352.1"/>
    </source>
</evidence>
<name>A0A3M7SNT8_BRAPC</name>
<gene>
    <name evidence="1" type="ORF">BpHYR1_043409</name>
</gene>
<dbReference type="Proteomes" id="UP000276133">
    <property type="component" value="Unassembled WGS sequence"/>
</dbReference>
<reference evidence="1 2" key="1">
    <citation type="journal article" date="2018" name="Sci. Rep.">
        <title>Genomic signatures of local adaptation to the degree of environmental predictability in rotifers.</title>
        <authorList>
            <person name="Franch-Gras L."/>
            <person name="Hahn C."/>
            <person name="Garcia-Roger E.M."/>
            <person name="Carmona M.J."/>
            <person name="Serra M."/>
            <person name="Gomez A."/>
        </authorList>
    </citation>
    <scope>NUCLEOTIDE SEQUENCE [LARGE SCALE GENOMIC DNA]</scope>
    <source>
        <strain evidence="1">HYR1</strain>
    </source>
</reference>
<comment type="caution">
    <text evidence="1">The sequence shown here is derived from an EMBL/GenBank/DDBJ whole genome shotgun (WGS) entry which is preliminary data.</text>
</comment>
<accession>A0A3M7SNT8</accession>
<dbReference type="AlphaFoldDB" id="A0A3M7SNT8"/>
<protein>
    <submittedName>
        <fullName evidence="1">Uncharacterized protein</fullName>
    </submittedName>
</protein>